<evidence type="ECO:0000313" key="2">
    <source>
        <dbReference type="Proteomes" id="UP001626550"/>
    </source>
</evidence>
<dbReference type="Proteomes" id="UP001626550">
    <property type="component" value="Unassembled WGS sequence"/>
</dbReference>
<accession>A0ABD2Q9H1</accession>
<dbReference type="SUPFAM" id="SSF56801">
    <property type="entry name" value="Acetyl-CoA synthetase-like"/>
    <property type="match status" value="1"/>
</dbReference>
<organism evidence="1 2">
    <name type="scientific">Cichlidogyrus casuarinus</name>
    <dbReference type="NCBI Taxonomy" id="1844966"/>
    <lineage>
        <taxon>Eukaryota</taxon>
        <taxon>Metazoa</taxon>
        <taxon>Spiralia</taxon>
        <taxon>Lophotrochozoa</taxon>
        <taxon>Platyhelminthes</taxon>
        <taxon>Monogenea</taxon>
        <taxon>Monopisthocotylea</taxon>
        <taxon>Dactylogyridea</taxon>
        <taxon>Ancyrocephalidae</taxon>
        <taxon>Cichlidogyrus</taxon>
    </lineage>
</organism>
<gene>
    <name evidence="1" type="ORF">Ciccas_005223</name>
</gene>
<proteinExistence type="predicted"/>
<dbReference type="EMBL" id="JBJKFK010000595">
    <property type="protein sequence ID" value="KAL3316128.1"/>
    <property type="molecule type" value="Genomic_DNA"/>
</dbReference>
<keyword evidence="2" id="KW-1185">Reference proteome</keyword>
<evidence type="ECO:0008006" key="3">
    <source>
        <dbReference type="Google" id="ProtNLM"/>
    </source>
</evidence>
<dbReference type="AlphaFoldDB" id="A0ABD2Q9H1"/>
<protein>
    <recommendedName>
        <fullName evidence="3">AMP-dependent synthetase/ligase domain-containing protein</fullName>
    </recommendedName>
</protein>
<name>A0ABD2Q9H1_9PLAT</name>
<evidence type="ECO:0000313" key="1">
    <source>
        <dbReference type="EMBL" id="KAL3316128.1"/>
    </source>
</evidence>
<reference evidence="1 2" key="1">
    <citation type="submission" date="2024-11" db="EMBL/GenBank/DDBJ databases">
        <title>Adaptive evolution of stress response genes in parasites aligns with host niche diversity.</title>
        <authorList>
            <person name="Hahn C."/>
            <person name="Resl P."/>
        </authorList>
    </citation>
    <scope>NUCLEOTIDE SEQUENCE [LARGE SCALE GENOMIC DNA]</scope>
    <source>
        <strain evidence="1">EGGRZ-B1_66</strain>
        <tissue evidence="1">Body</tissue>
    </source>
</reference>
<comment type="caution">
    <text evidence="1">The sequence shown here is derived from an EMBL/GenBank/DDBJ whole genome shotgun (WGS) entry which is preliminary data.</text>
</comment>
<sequence length="67" mass="7475">MDQVNDAGKVLLIPLKVPSEEIINFTSDTTGLPKGVLITYGILRHVLRRTWPMAITLHYSFAAHTGR</sequence>